<comment type="caution">
    <text evidence="1">The sequence shown here is derived from an EMBL/GenBank/DDBJ whole genome shotgun (WGS) entry which is preliminary data.</text>
</comment>
<dbReference type="Proteomes" id="UP001500523">
    <property type="component" value="Unassembled WGS sequence"/>
</dbReference>
<keyword evidence="2" id="KW-1185">Reference proteome</keyword>
<gene>
    <name evidence="1" type="ORF">GCM10022268_17110</name>
</gene>
<evidence type="ECO:0000313" key="1">
    <source>
        <dbReference type="EMBL" id="GAA3708362.1"/>
    </source>
</evidence>
<dbReference type="RefSeq" id="WP_344692933.1">
    <property type="nucleotide sequence ID" value="NZ_BAABBF010000003.1"/>
</dbReference>
<reference evidence="2" key="1">
    <citation type="journal article" date="2019" name="Int. J. Syst. Evol. Microbiol.">
        <title>The Global Catalogue of Microorganisms (GCM) 10K type strain sequencing project: providing services to taxonomists for standard genome sequencing and annotation.</title>
        <authorList>
            <consortium name="The Broad Institute Genomics Platform"/>
            <consortium name="The Broad Institute Genome Sequencing Center for Infectious Disease"/>
            <person name="Wu L."/>
            <person name="Ma J."/>
        </authorList>
    </citation>
    <scope>NUCLEOTIDE SEQUENCE [LARGE SCALE GENOMIC DNA]</scope>
    <source>
        <strain evidence="2">JCM 17498</strain>
    </source>
</reference>
<proteinExistence type="predicted"/>
<evidence type="ECO:0000313" key="2">
    <source>
        <dbReference type="Proteomes" id="UP001500523"/>
    </source>
</evidence>
<organism evidence="1 2">
    <name type="scientific">Sphingomonas cynarae</name>
    <dbReference type="NCBI Taxonomy" id="930197"/>
    <lineage>
        <taxon>Bacteria</taxon>
        <taxon>Pseudomonadati</taxon>
        <taxon>Pseudomonadota</taxon>
        <taxon>Alphaproteobacteria</taxon>
        <taxon>Sphingomonadales</taxon>
        <taxon>Sphingomonadaceae</taxon>
        <taxon>Sphingomonas</taxon>
    </lineage>
</organism>
<name>A0ABP7DUX3_9SPHN</name>
<sequence>MFLADNGAIALQLVRAHLTQLHKREEIDLHDLEGILRSQTKDLPIDQSADLDGAIEIVTAIRDSQ</sequence>
<accession>A0ABP7DUX3</accession>
<protein>
    <submittedName>
        <fullName evidence="1">Uncharacterized protein</fullName>
    </submittedName>
</protein>
<dbReference type="EMBL" id="BAABBF010000003">
    <property type="protein sequence ID" value="GAA3708362.1"/>
    <property type="molecule type" value="Genomic_DNA"/>
</dbReference>